<dbReference type="Proteomes" id="UP000515743">
    <property type="component" value="Chromosome"/>
</dbReference>
<keyword evidence="2" id="KW-1185">Reference proteome</keyword>
<sequence>MDFKETAYWLDQVVPAPLEFRTVAEWKLGTADLGAAGVAAGQSLAVTANFGDVDTGLTANDSGLNVRCELLAVARTGEAEVAAAVKAAADKLHVAQGIIPAQPGVFLPDLIDGTELEGQVTVRHGLLISPYLWGGEVPQVVEKRRQTLVLQLLLLTDTEYAYALDEGISAMQDAMAEQEIDLLEWSRKDG</sequence>
<dbReference type="KEGG" id="cik:H0194_06475"/>
<name>A0A7G7CMC6_9CORY</name>
<evidence type="ECO:0000313" key="1">
    <source>
        <dbReference type="EMBL" id="QNE88742.1"/>
    </source>
</evidence>
<gene>
    <name evidence="1" type="ORF">H0194_06475</name>
</gene>
<protein>
    <submittedName>
        <fullName evidence="1">Suppressor of fused domain protein</fullName>
    </submittedName>
</protein>
<dbReference type="RefSeq" id="WP_185175132.1">
    <property type="nucleotide sequence ID" value="NZ_CP059404.1"/>
</dbReference>
<accession>A0A7G7CMC6</accession>
<proteinExistence type="predicted"/>
<reference evidence="1 2" key="1">
    <citation type="submission" date="2020-07" db="EMBL/GenBank/DDBJ databases">
        <title>Complete genome and description of Corynebacterium incognita strain Marseille-Q3630 sp. nov.</title>
        <authorList>
            <person name="Boxberger M."/>
        </authorList>
    </citation>
    <scope>NUCLEOTIDE SEQUENCE [LARGE SCALE GENOMIC DNA]</scope>
    <source>
        <strain evidence="1 2">Marseille-Q3630</strain>
    </source>
</reference>
<dbReference type="EMBL" id="CP059404">
    <property type="protein sequence ID" value="QNE88742.1"/>
    <property type="molecule type" value="Genomic_DNA"/>
</dbReference>
<dbReference type="AlphaFoldDB" id="A0A7G7CMC6"/>
<organism evidence="1 2">
    <name type="scientific">Corynebacterium incognita</name>
    <dbReference type="NCBI Taxonomy" id="2754725"/>
    <lineage>
        <taxon>Bacteria</taxon>
        <taxon>Bacillati</taxon>
        <taxon>Actinomycetota</taxon>
        <taxon>Actinomycetes</taxon>
        <taxon>Mycobacteriales</taxon>
        <taxon>Corynebacteriaceae</taxon>
        <taxon>Corynebacterium</taxon>
    </lineage>
</organism>
<evidence type="ECO:0000313" key="2">
    <source>
        <dbReference type="Proteomes" id="UP000515743"/>
    </source>
</evidence>